<dbReference type="PANTHER" id="PTHR24126:SF14">
    <property type="entry name" value="ANK_REP_REGION DOMAIN-CONTAINING PROTEIN"/>
    <property type="match status" value="1"/>
</dbReference>
<dbReference type="PhylomeDB" id="A0A0G4G596"/>
<feature type="region of interest" description="Disordered" evidence="3">
    <location>
        <begin position="300"/>
        <end position="321"/>
    </location>
</feature>
<keyword evidence="1" id="KW-0677">Repeat</keyword>
<evidence type="ECO:0000256" key="2">
    <source>
        <dbReference type="ARBA" id="ARBA00023043"/>
    </source>
</evidence>
<dbReference type="PRINTS" id="PR01415">
    <property type="entry name" value="ANKYRIN"/>
</dbReference>
<dbReference type="InterPro" id="IPR002110">
    <property type="entry name" value="Ankyrin_rpt"/>
</dbReference>
<evidence type="ECO:0000313" key="4">
    <source>
        <dbReference type="EMBL" id="CEM23713.1"/>
    </source>
</evidence>
<dbReference type="AlphaFoldDB" id="A0A0G4G596"/>
<sequence>MAASAPTQLPDGWLRLDDIDIIHSEGGTASSGTRQLADGIIRRTFTHPQQVTDLMEERFSNQFFDLMRHRADPNAELCLCVRGDSVHYGLTYRLLQLAIDNFSDNAISTVHVRDGSYNWHPVALPHWSSPELETAILNALIDGGANVDEPISTDDRPIRMAVRGGNVSAVEVLLARGAAVRRPHSPTFVMELPRLVTGRVGIQVSPGYEERLLSIYRRLLQRDGTLATEGDQRGLLIHSAANSERGSYSQEFIDSYLDLLVENGADVTAVDWSGWTPLHNAARAGSSRVADFLGRHVPAADINRGTTGHPNTTPLKEAASQLDDAIRRSQDASNSQHLRDRATSEIPPYEAIIRSLLRSGADVSRIPRPRAPVWRLRRRCRELVLTRYTTMLNTDVHTGAMAAVNAALAPQRSLAAFLMRSLPTLLPHLLQPPGTPAADPPPAPNGYGPHEAEAIGWKIAAMCFDWDAAVTTISGSIGLRNSALARRITAAAEHFVKSAVFEASSNREVVGGTRQQQQQQGNKRVKVIVPRLQCFAVNGGQHGTHRRLGLSEVVHRARLDEAARHGMEEGAITHLGAADCEFGGWQQLGRIDERGQWVTLGIN</sequence>
<proteinExistence type="predicted"/>
<evidence type="ECO:0000256" key="1">
    <source>
        <dbReference type="ARBA" id="ARBA00022737"/>
    </source>
</evidence>
<protein>
    <submittedName>
        <fullName evidence="4">Uncharacterized protein</fullName>
    </submittedName>
</protein>
<dbReference type="Proteomes" id="UP000041254">
    <property type="component" value="Unassembled WGS sequence"/>
</dbReference>
<name>A0A0G4G596_VITBC</name>
<dbReference type="PANTHER" id="PTHR24126">
    <property type="entry name" value="ANKYRIN REPEAT, PH AND SEC7 DOMAIN CONTAINING PROTEIN SECG-RELATED"/>
    <property type="match status" value="1"/>
</dbReference>
<dbReference type="SMART" id="SM00248">
    <property type="entry name" value="ANK"/>
    <property type="match status" value="2"/>
</dbReference>
<accession>A0A0G4G596</accession>
<dbReference type="VEuPathDB" id="CryptoDB:Vbra_17074"/>
<keyword evidence="2" id="KW-0040">ANK repeat</keyword>
<dbReference type="EMBL" id="CDMY01000571">
    <property type="protein sequence ID" value="CEM23713.1"/>
    <property type="molecule type" value="Genomic_DNA"/>
</dbReference>
<feature type="compositionally biased region" description="Polar residues" evidence="3">
    <location>
        <begin position="304"/>
        <end position="314"/>
    </location>
</feature>
<dbReference type="SUPFAM" id="SSF48403">
    <property type="entry name" value="Ankyrin repeat"/>
    <property type="match status" value="1"/>
</dbReference>
<dbReference type="STRING" id="1169540.A0A0G4G596"/>
<dbReference type="Gene3D" id="1.25.40.20">
    <property type="entry name" value="Ankyrin repeat-containing domain"/>
    <property type="match status" value="2"/>
</dbReference>
<organism evidence="4 5">
    <name type="scientific">Vitrella brassicaformis (strain CCMP3155)</name>
    <dbReference type="NCBI Taxonomy" id="1169540"/>
    <lineage>
        <taxon>Eukaryota</taxon>
        <taxon>Sar</taxon>
        <taxon>Alveolata</taxon>
        <taxon>Colpodellida</taxon>
        <taxon>Vitrellaceae</taxon>
        <taxon>Vitrella</taxon>
    </lineage>
</organism>
<evidence type="ECO:0000313" key="5">
    <source>
        <dbReference type="Proteomes" id="UP000041254"/>
    </source>
</evidence>
<evidence type="ECO:0000256" key="3">
    <source>
        <dbReference type="SAM" id="MobiDB-lite"/>
    </source>
</evidence>
<dbReference type="InParanoid" id="A0A0G4G596"/>
<dbReference type="Pfam" id="PF13637">
    <property type="entry name" value="Ank_4"/>
    <property type="match status" value="1"/>
</dbReference>
<dbReference type="OrthoDB" id="194358at2759"/>
<dbReference type="InterPro" id="IPR036770">
    <property type="entry name" value="Ankyrin_rpt-contain_sf"/>
</dbReference>
<reference evidence="4 5" key="1">
    <citation type="submission" date="2014-11" db="EMBL/GenBank/DDBJ databases">
        <authorList>
            <person name="Zhu J."/>
            <person name="Qi W."/>
            <person name="Song R."/>
        </authorList>
    </citation>
    <scope>NUCLEOTIDE SEQUENCE [LARGE SCALE GENOMIC DNA]</scope>
</reference>
<keyword evidence="5" id="KW-1185">Reference proteome</keyword>
<gene>
    <name evidence="4" type="ORF">Vbra_17074</name>
</gene>